<evidence type="ECO:0000256" key="1">
    <source>
        <dbReference type="SAM" id="Phobius"/>
    </source>
</evidence>
<dbReference type="Ensembl" id="ENSNPET00000022385.1">
    <property type="protein sequence ID" value="ENSNPEP00000021829.1"/>
    <property type="gene ID" value="ENSNPEG00000016182.1"/>
</dbReference>
<evidence type="ECO:0000313" key="3">
    <source>
        <dbReference type="Proteomes" id="UP000694420"/>
    </source>
</evidence>
<proteinExistence type="predicted"/>
<keyword evidence="1" id="KW-0812">Transmembrane</keyword>
<dbReference type="AlphaFoldDB" id="A0A8C6ZXT5"/>
<keyword evidence="3" id="KW-1185">Reference proteome</keyword>
<dbReference type="Gene3D" id="3.10.20.370">
    <property type="match status" value="1"/>
</dbReference>
<sequence length="114" mass="13072">IPPWIIVWWALLYECCINPSFVVWTREGEQFFRKLKDKLTKAPSLALLGILVQEHGVMQRPGVYFSRMIDSVAKEWPYCLQNCTATVLMVTEAKTDHRRIPCCQGPTTGQDITS</sequence>
<reference evidence="2" key="1">
    <citation type="submission" date="2025-08" db="UniProtKB">
        <authorList>
            <consortium name="Ensembl"/>
        </authorList>
    </citation>
    <scope>IDENTIFICATION</scope>
</reference>
<name>A0A8C6ZXT5_NOTPE</name>
<dbReference type="InterPro" id="IPR043502">
    <property type="entry name" value="DNA/RNA_pol_sf"/>
</dbReference>
<keyword evidence="1" id="KW-0472">Membrane</keyword>
<reference evidence="2" key="2">
    <citation type="submission" date="2025-09" db="UniProtKB">
        <authorList>
            <consortium name="Ensembl"/>
        </authorList>
    </citation>
    <scope>IDENTIFICATION</scope>
</reference>
<evidence type="ECO:0000313" key="2">
    <source>
        <dbReference type="Ensembl" id="ENSNPEP00000021829.1"/>
    </source>
</evidence>
<organism evidence="2 3">
    <name type="scientific">Nothoprocta perdicaria</name>
    <name type="common">Chilean tinamou</name>
    <name type="synonym">Crypturus perdicarius</name>
    <dbReference type="NCBI Taxonomy" id="30464"/>
    <lineage>
        <taxon>Eukaryota</taxon>
        <taxon>Metazoa</taxon>
        <taxon>Chordata</taxon>
        <taxon>Craniata</taxon>
        <taxon>Vertebrata</taxon>
        <taxon>Euteleostomi</taxon>
        <taxon>Archelosauria</taxon>
        <taxon>Archosauria</taxon>
        <taxon>Dinosauria</taxon>
        <taxon>Saurischia</taxon>
        <taxon>Theropoda</taxon>
        <taxon>Coelurosauria</taxon>
        <taxon>Aves</taxon>
        <taxon>Palaeognathae</taxon>
        <taxon>Tinamiformes</taxon>
        <taxon>Tinamidae</taxon>
        <taxon>Nothoprocta</taxon>
    </lineage>
</organism>
<dbReference type="SUPFAM" id="SSF56672">
    <property type="entry name" value="DNA/RNA polymerases"/>
    <property type="match status" value="1"/>
</dbReference>
<protein>
    <submittedName>
        <fullName evidence="2">Uncharacterized protein</fullName>
    </submittedName>
</protein>
<feature type="transmembrane region" description="Helical" evidence="1">
    <location>
        <begin position="6"/>
        <end position="24"/>
    </location>
</feature>
<dbReference type="Proteomes" id="UP000694420">
    <property type="component" value="Unplaced"/>
</dbReference>
<accession>A0A8C6ZXT5</accession>
<keyword evidence="1" id="KW-1133">Transmembrane helix</keyword>